<dbReference type="PROSITE" id="PS00368">
    <property type="entry name" value="RIBORED_SMALL"/>
    <property type="match status" value="1"/>
</dbReference>
<organism evidence="10">
    <name type="scientific">Megaviridae environmental sample</name>
    <dbReference type="NCBI Taxonomy" id="1737588"/>
    <lineage>
        <taxon>Viruses</taxon>
        <taxon>Varidnaviria</taxon>
        <taxon>Bamfordvirae</taxon>
        <taxon>Nucleocytoviricota</taxon>
        <taxon>Megaviricetes</taxon>
        <taxon>Imitervirales</taxon>
        <taxon>Mimiviridae</taxon>
        <taxon>environmental samples</taxon>
    </lineage>
</organism>
<dbReference type="Pfam" id="PF00268">
    <property type="entry name" value="Ribonuc_red_sm"/>
    <property type="match status" value="1"/>
</dbReference>
<dbReference type="InterPro" id="IPR033909">
    <property type="entry name" value="RNR_small"/>
</dbReference>
<comment type="similarity">
    <text evidence="2">Belongs to the ribonucleoside diphosphate reductase small chain family.</text>
</comment>
<evidence type="ECO:0000313" key="10">
    <source>
        <dbReference type="EMBL" id="QFG74823.1"/>
    </source>
</evidence>
<dbReference type="PANTHER" id="PTHR23409">
    <property type="entry name" value="RIBONUCLEOSIDE-DIPHOSPHATE REDUCTASE SMALL CHAIN"/>
    <property type="match status" value="1"/>
</dbReference>
<evidence type="ECO:0000256" key="9">
    <source>
        <dbReference type="ARBA" id="ARBA00030749"/>
    </source>
</evidence>
<protein>
    <recommendedName>
        <fullName evidence="4">Ribonucleoside-diphosphate reductase small chain</fullName>
        <ecNumber evidence="3">1.17.4.1</ecNumber>
    </recommendedName>
    <alternativeName>
        <fullName evidence="9">Ribonucleotide reductase small subunit</fullName>
    </alternativeName>
</protein>
<comment type="cofactor">
    <cofactor evidence="1">
        <name>Fe cation</name>
        <dbReference type="ChEBI" id="CHEBI:24875"/>
    </cofactor>
</comment>
<evidence type="ECO:0000256" key="6">
    <source>
        <dbReference type="ARBA" id="ARBA00023004"/>
    </source>
</evidence>
<evidence type="ECO:0000256" key="1">
    <source>
        <dbReference type="ARBA" id="ARBA00001962"/>
    </source>
</evidence>
<proteinExistence type="inferred from homology"/>
<dbReference type="Gene3D" id="1.10.620.20">
    <property type="entry name" value="Ribonucleotide Reductase, subunit A"/>
    <property type="match status" value="1"/>
</dbReference>
<dbReference type="InterPro" id="IPR009078">
    <property type="entry name" value="Ferritin-like_SF"/>
</dbReference>
<dbReference type="GO" id="GO:0004748">
    <property type="term" value="F:ribonucleoside-diphosphate reductase activity, thioredoxin disulfide as acceptor"/>
    <property type="evidence" value="ECO:0007669"/>
    <property type="project" value="UniProtKB-EC"/>
</dbReference>
<name>A0A5J6VLI4_9VIRU</name>
<evidence type="ECO:0000256" key="3">
    <source>
        <dbReference type="ARBA" id="ARBA00012274"/>
    </source>
</evidence>
<dbReference type="EC" id="1.17.4.1" evidence="3"/>
<reference evidence="10" key="1">
    <citation type="journal article" date="2019" name="Philos. Trans. R. Soc. Lond., B, Biol. Sci.">
        <title>Targeted metagenomic recovery of four divergent viruses reveals shared and distinctive characteristics of giant viruses of marine eukaryotes.</title>
        <authorList>
            <person name="Needham D.M."/>
            <person name="Poirier C."/>
            <person name="Hehenberger E."/>
            <person name="Jimenez V."/>
            <person name="Swalwell J.E."/>
            <person name="Santoro A.E."/>
            <person name="Worden A.Z."/>
        </authorList>
    </citation>
    <scope>NUCLEOTIDE SEQUENCE</scope>
    <source>
        <strain evidence="10">OPacV-421</strain>
    </source>
</reference>
<dbReference type="InterPro" id="IPR000358">
    <property type="entry name" value="RNR_small_fam"/>
</dbReference>
<dbReference type="CDD" id="cd01049">
    <property type="entry name" value="RNRR2"/>
    <property type="match status" value="1"/>
</dbReference>
<sequence>MKSQEESIILKPDDNRYVLFPIKDDDIYQMYKKQVDCFWRSEEINLDKDMEDLDKLTILEKDFVFKILAFFAASDGIVLENLGVRFMSEVQLAEARAFYGFQIAMENIHSEVYSLLIDTYVKDNMEKTKLFTAIHNYECIKQKADWAIKWINDKSSCFATRLVAFACVEGIFFSGSFCSIFWLKNRGLLPGLCFSNELISRDEALHTEFAILLYNKLGLPLDTQKVKQIITEAVEIEKNFIIDALPCRLIGMNSDLMSQYIEFVADRLLLQLGNDKHYHKTNPFDFMENISIDGKTNFFEKRVSEYALANKEKSDDIFEMEINF</sequence>
<keyword evidence="5" id="KW-0560">Oxidoreductase</keyword>
<dbReference type="InterPro" id="IPR030475">
    <property type="entry name" value="RNR_small_AS"/>
</dbReference>
<evidence type="ECO:0000256" key="7">
    <source>
        <dbReference type="ARBA" id="ARBA00023116"/>
    </source>
</evidence>
<accession>A0A5J6VLI4</accession>
<dbReference type="SUPFAM" id="SSF47240">
    <property type="entry name" value="Ferritin-like"/>
    <property type="match status" value="1"/>
</dbReference>
<dbReference type="GO" id="GO:0009263">
    <property type="term" value="P:deoxyribonucleotide biosynthetic process"/>
    <property type="evidence" value="ECO:0007669"/>
    <property type="project" value="UniProtKB-KW"/>
</dbReference>
<keyword evidence="7" id="KW-0215">Deoxyribonucleotide synthesis</keyword>
<dbReference type="EMBL" id="MN448294">
    <property type="protein sequence ID" value="QFG74823.1"/>
    <property type="molecule type" value="Genomic_DNA"/>
</dbReference>
<dbReference type="UniPathway" id="UPA00326"/>
<evidence type="ECO:0000256" key="5">
    <source>
        <dbReference type="ARBA" id="ARBA00023002"/>
    </source>
</evidence>
<evidence type="ECO:0000256" key="2">
    <source>
        <dbReference type="ARBA" id="ARBA00009303"/>
    </source>
</evidence>
<dbReference type="PANTHER" id="PTHR23409:SF18">
    <property type="entry name" value="RIBONUCLEOSIDE-DIPHOSPHATE REDUCTASE SUBUNIT M2"/>
    <property type="match status" value="1"/>
</dbReference>
<dbReference type="InterPro" id="IPR012348">
    <property type="entry name" value="RNR-like"/>
</dbReference>
<comment type="function">
    <text evidence="8">Ribonucleoside-diphosphate reductase holoenzyme provides the precursors necessary for viral DNA synthesis. Allows virus growth in non-dividing cells. Catalyzes the biosynthesis of deoxyribonucleotides from the corresponding ribonucleotides.</text>
</comment>
<evidence type="ECO:0000256" key="4">
    <source>
        <dbReference type="ARBA" id="ARBA00014347"/>
    </source>
</evidence>
<keyword evidence="6" id="KW-0408">Iron</keyword>
<evidence type="ECO:0000256" key="8">
    <source>
        <dbReference type="ARBA" id="ARBA00025523"/>
    </source>
</evidence>